<dbReference type="Pfam" id="PF10294">
    <property type="entry name" value="Methyltransf_16"/>
    <property type="match status" value="1"/>
</dbReference>
<dbReference type="OrthoDB" id="264333at2"/>
<dbReference type="PANTHER" id="PTHR14614">
    <property type="entry name" value="HEPATOCELLULAR CARCINOMA-ASSOCIATED ANTIGEN"/>
    <property type="match status" value="1"/>
</dbReference>
<keyword evidence="1" id="KW-0489">Methyltransferase</keyword>
<protein>
    <submittedName>
        <fullName evidence="1">Methyltransferase domain-containing protein</fullName>
    </submittedName>
</protein>
<dbReference type="GO" id="GO:0032259">
    <property type="term" value="P:methylation"/>
    <property type="evidence" value="ECO:0007669"/>
    <property type="project" value="UniProtKB-KW"/>
</dbReference>
<reference evidence="1 2" key="1">
    <citation type="submission" date="2019-06" db="EMBL/GenBank/DDBJ databases">
        <title>Whole genome sequence for Cellvibrionaceae sp. R142.</title>
        <authorList>
            <person name="Wang G."/>
        </authorList>
    </citation>
    <scope>NUCLEOTIDE SEQUENCE [LARGE SCALE GENOMIC DNA]</scope>
    <source>
        <strain evidence="1 2">R142</strain>
    </source>
</reference>
<name>A0A545SYR6_9GAMM</name>
<dbReference type="RefSeq" id="WP_142929017.1">
    <property type="nucleotide sequence ID" value="NZ_ML660103.1"/>
</dbReference>
<keyword evidence="1" id="KW-0808">Transferase</keyword>
<accession>A0A545SYR6</accession>
<sequence length="202" mass="22920">MTSSGNAREAFGLTILKNNHKDIRRLRQETGAAEIHGNKFWKSSFLLMDYLQESRPRQRLKILEIGCGWGLGGIFCAKHFAARVTSLDADASVFPYLLHHADINGVKVETWRSRYENVRRVDLSRFDMVIGADICFWDSMVDPLFNLVRRAHQAGVGRIVLSDPGRPTFRTVAQRCVDKLEADYQAWHVPAPHNTSGLILEV</sequence>
<dbReference type="PANTHER" id="PTHR14614:SF132">
    <property type="entry name" value="PROTEIN-LYSINE METHYLTRANSFERASE C42C1.13"/>
    <property type="match status" value="1"/>
</dbReference>
<organism evidence="1 2">
    <name type="scientific">Exilibacterium tricleocarpae</name>
    <dbReference type="NCBI Taxonomy" id="2591008"/>
    <lineage>
        <taxon>Bacteria</taxon>
        <taxon>Pseudomonadati</taxon>
        <taxon>Pseudomonadota</taxon>
        <taxon>Gammaproteobacteria</taxon>
        <taxon>Cellvibrionales</taxon>
        <taxon>Cellvibrionaceae</taxon>
        <taxon>Exilibacterium</taxon>
    </lineage>
</organism>
<dbReference type="CDD" id="cd02440">
    <property type="entry name" value="AdoMet_MTases"/>
    <property type="match status" value="1"/>
</dbReference>
<keyword evidence="2" id="KW-1185">Reference proteome</keyword>
<dbReference type="AlphaFoldDB" id="A0A545SYR6"/>
<evidence type="ECO:0000313" key="2">
    <source>
        <dbReference type="Proteomes" id="UP000319732"/>
    </source>
</evidence>
<dbReference type="EMBL" id="VHSG01000025">
    <property type="protein sequence ID" value="TQV70113.1"/>
    <property type="molecule type" value="Genomic_DNA"/>
</dbReference>
<dbReference type="Proteomes" id="UP000319732">
    <property type="component" value="Unassembled WGS sequence"/>
</dbReference>
<dbReference type="Gene3D" id="3.40.50.150">
    <property type="entry name" value="Vaccinia Virus protein VP39"/>
    <property type="match status" value="1"/>
</dbReference>
<dbReference type="GO" id="GO:0008168">
    <property type="term" value="F:methyltransferase activity"/>
    <property type="evidence" value="ECO:0007669"/>
    <property type="project" value="UniProtKB-KW"/>
</dbReference>
<dbReference type="InterPro" id="IPR019410">
    <property type="entry name" value="Methyltransf_16"/>
</dbReference>
<gene>
    <name evidence="1" type="ORF">FKG94_21540</name>
</gene>
<comment type="caution">
    <text evidence="1">The sequence shown here is derived from an EMBL/GenBank/DDBJ whole genome shotgun (WGS) entry which is preliminary data.</text>
</comment>
<evidence type="ECO:0000313" key="1">
    <source>
        <dbReference type="EMBL" id="TQV70113.1"/>
    </source>
</evidence>
<proteinExistence type="predicted"/>
<dbReference type="SUPFAM" id="SSF53335">
    <property type="entry name" value="S-adenosyl-L-methionine-dependent methyltransferases"/>
    <property type="match status" value="1"/>
</dbReference>
<dbReference type="InterPro" id="IPR029063">
    <property type="entry name" value="SAM-dependent_MTases_sf"/>
</dbReference>